<name>A0ABD3G3T2_9STRA</name>
<keyword evidence="2" id="KW-1185">Reference proteome</keyword>
<organism evidence="1 2">
    <name type="scientific">Phytophthora oleae</name>
    <dbReference type="NCBI Taxonomy" id="2107226"/>
    <lineage>
        <taxon>Eukaryota</taxon>
        <taxon>Sar</taxon>
        <taxon>Stramenopiles</taxon>
        <taxon>Oomycota</taxon>
        <taxon>Peronosporomycetes</taxon>
        <taxon>Peronosporales</taxon>
        <taxon>Peronosporaceae</taxon>
        <taxon>Phytophthora</taxon>
    </lineage>
</organism>
<reference evidence="1 2" key="1">
    <citation type="submission" date="2024-09" db="EMBL/GenBank/DDBJ databases">
        <title>Genome sequencing and assembly of Phytophthora oleae, isolate VK10A, causative agent of rot of olive drupes.</title>
        <authorList>
            <person name="Conti Taguali S."/>
            <person name="Riolo M."/>
            <person name="La Spada F."/>
            <person name="Cacciola S.O."/>
            <person name="Dionisio G."/>
        </authorList>
    </citation>
    <scope>NUCLEOTIDE SEQUENCE [LARGE SCALE GENOMIC DNA]</scope>
    <source>
        <strain evidence="1 2">VK10A</strain>
    </source>
</reference>
<gene>
    <name evidence="1" type="ORF">V7S43_002537</name>
</gene>
<dbReference type="EMBL" id="JBIMZQ010000004">
    <property type="protein sequence ID" value="KAL3671869.1"/>
    <property type="molecule type" value="Genomic_DNA"/>
</dbReference>
<evidence type="ECO:0000313" key="2">
    <source>
        <dbReference type="Proteomes" id="UP001632037"/>
    </source>
</evidence>
<proteinExistence type="predicted"/>
<dbReference type="Proteomes" id="UP001632037">
    <property type="component" value="Unassembled WGS sequence"/>
</dbReference>
<comment type="caution">
    <text evidence="1">The sequence shown here is derived from an EMBL/GenBank/DDBJ whole genome shotgun (WGS) entry which is preliminary data.</text>
</comment>
<evidence type="ECO:0000313" key="1">
    <source>
        <dbReference type="EMBL" id="KAL3671869.1"/>
    </source>
</evidence>
<dbReference type="AlphaFoldDB" id="A0ABD3G3T2"/>
<accession>A0ABD3G3T2</accession>
<sequence length="121" mass="13191">MMKGVHVRLGHITRLHYAVSILIIGGTQGEAMRSSQTSYSRGVFVYHSDQVAAAVFEAERNFPFAGFCCVLTFTDIGSSVCRSPISASVLAPLELVMRFSRSAIREDCVLFASISWAITAL</sequence>
<protein>
    <submittedName>
        <fullName evidence="1">Uncharacterized protein</fullName>
    </submittedName>
</protein>